<dbReference type="EMBL" id="LAZR01049647">
    <property type="protein sequence ID" value="KKK89148.1"/>
    <property type="molecule type" value="Genomic_DNA"/>
</dbReference>
<reference evidence="1" key="1">
    <citation type="journal article" date="2015" name="Nature">
        <title>Complex archaea that bridge the gap between prokaryotes and eukaryotes.</title>
        <authorList>
            <person name="Spang A."/>
            <person name="Saw J.H."/>
            <person name="Jorgensen S.L."/>
            <person name="Zaremba-Niedzwiedzka K."/>
            <person name="Martijn J."/>
            <person name="Lind A.E."/>
            <person name="van Eijk R."/>
            <person name="Schleper C."/>
            <person name="Guy L."/>
            <person name="Ettema T.J."/>
        </authorList>
    </citation>
    <scope>NUCLEOTIDE SEQUENCE</scope>
</reference>
<dbReference type="AlphaFoldDB" id="A0A0F8Z5W2"/>
<dbReference type="Pfam" id="PF21840">
    <property type="entry name" value="DUF6899"/>
    <property type="match status" value="1"/>
</dbReference>
<organism evidence="1">
    <name type="scientific">marine sediment metagenome</name>
    <dbReference type="NCBI Taxonomy" id="412755"/>
    <lineage>
        <taxon>unclassified sequences</taxon>
        <taxon>metagenomes</taxon>
        <taxon>ecological metagenomes</taxon>
    </lineage>
</organism>
<dbReference type="InterPro" id="IPR054194">
    <property type="entry name" value="DUF6899"/>
</dbReference>
<gene>
    <name evidence="1" type="ORF">LCGC14_2736020</name>
</gene>
<evidence type="ECO:0000313" key="1">
    <source>
        <dbReference type="EMBL" id="KKK89148.1"/>
    </source>
</evidence>
<accession>A0A0F8Z5W2</accession>
<protein>
    <submittedName>
        <fullName evidence="1">Uncharacterized protein</fullName>
    </submittedName>
</protein>
<comment type="caution">
    <text evidence="1">The sequence shown here is derived from an EMBL/GenBank/DDBJ whole genome shotgun (WGS) entry which is preliminary data.</text>
</comment>
<sequence>MPYVTRQTRADWASLVDILEHSALVNTAAPGEINYVVTKLLLAWLGPGPCYADYNAAIGVLECIKLELYRRAVVPYEEKKCSEAGDVY</sequence>
<name>A0A0F8Z5W2_9ZZZZ</name>
<proteinExistence type="predicted"/>